<gene>
    <name evidence="1" type="ORF">VF08_03490</name>
</gene>
<proteinExistence type="predicted"/>
<dbReference type="EMBL" id="LAHD01000005">
    <property type="protein sequence ID" value="PHK06808.1"/>
    <property type="molecule type" value="Genomic_DNA"/>
</dbReference>
<organism evidence="1 2">
    <name type="scientific">Nostoc linckia z8</name>
    <dbReference type="NCBI Taxonomy" id="1628746"/>
    <lineage>
        <taxon>Bacteria</taxon>
        <taxon>Bacillati</taxon>
        <taxon>Cyanobacteriota</taxon>
        <taxon>Cyanophyceae</taxon>
        <taxon>Nostocales</taxon>
        <taxon>Nostocaceae</taxon>
        <taxon>Nostoc</taxon>
    </lineage>
</organism>
<reference evidence="1 2" key="1">
    <citation type="submission" date="2015-02" db="EMBL/GenBank/DDBJ databases">
        <title>Nostoc linckia genome annotation.</title>
        <authorList>
            <person name="Zhou Z."/>
        </authorList>
    </citation>
    <scope>NUCLEOTIDE SEQUENCE [LARGE SCALE GENOMIC DNA]</scope>
    <source>
        <strain evidence="2">z8</strain>
    </source>
</reference>
<sequence>MLKFTASLQNGGTLYGFGLAESNLNRLEFNDEPIFFDFDYAGHPELFGLILYFGQFATPEEISANPDAVDNRCMPFIDEKYGVTGETLRVFPIAKSIMETMRNTHLYSFETKCEISNPNDIQLFFSGRTEQELADYFRKTGLVTQETRQYKGFEKRDN</sequence>
<dbReference type="RefSeq" id="WP_099066595.1">
    <property type="nucleotide sequence ID" value="NZ_LAHD01000005.1"/>
</dbReference>
<dbReference type="AlphaFoldDB" id="A0A9Q5ZGI5"/>
<protein>
    <submittedName>
        <fullName evidence="1">Uncharacterized protein</fullName>
    </submittedName>
</protein>
<dbReference type="GeneID" id="57094368"/>
<accession>A0A9Q5ZGI5</accession>
<comment type="caution">
    <text evidence="1">The sequence shown here is derived from an EMBL/GenBank/DDBJ whole genome shotgun (WGS) entry which is preliminary data.</text>
</comment>
<evidence type="ECO:0000313" key="2">
    <source>
        <dbReference type="Proteomes" id="UP000222310"/>
    </source>
</evidence>
<dbReference type="Proteomes" id="UP000222310">
    <property type="component" value="Unassembled WGS sequence"/>
</dbReference>
<name>A0A9Q5ZGI5_NOSLI</name>
<evidence type="ECO:0000313" key="1">
    <source>
        <dbReference type="EMBL" id="PHK06808.1"/>
    </source>
</evidence>